<organism evidence="9 10">
    <name type="scientific">Granulosicoccus antarcticus IMCC3135</name>
    <dbReference type="NCBI Taxonomy" id="1192854"/>
    <lineage>
        <taxon>Bacteria</taxon>
        <taxon>Pseudomonadati</taxon>
        <taxon>Pseudomonadota</taxon>
        <taxon>Gammaproteobacteria</taxon>
        <taxon>Chromatiales</taxon>
        <taxon>Granulosicoccaceae</taxon>
        <taxon>Granulosicoccus</taxon>
    </lineage>
</organism>
<dbReference type="Pfam" id="PF01594">
    <property type="entry name" value="AI-2E_transport"/>
    <property type="match status" value="1"/>
</dbReference>
<comment type="subcellular location">
    <subcellularLocation>
        <location evidence="1">Cell membrane</location>
        <topology evidence="1">Multi-pass membrane protein</topology>
    </subcellularLocation>
</comment>
<keyword evidence="3" id="KW-0813">Transport</keyword>
<protein>
    <recommendedName>
        <fullName evidence="11">AI-2 transport protein TqsA</fullName>
    </recommendedName>
</protein>
<sequence>MYDIVRDWYSRNFSDPQAVILAFLLVVVSGLLWAVGDIMAPVLIALVLAYLLESVVAAMRRLHVPRTLASAIVLCLILALSIVVLFGLVPVLSQQLTSIVRELPGMIGNIQEQLLRLPEKYPDIFTTVQVNDLIEVLRRELTSFTQNVLSFSLARLGNLVMIAVYVVLVPIMVFFALKDKDKLLAFASKFVPHRSELTFQVWREVDEKIGNYIRGKFVEIVIIWVASYILFAIMGLNYSLLLSFLVGLSVIIPYVGAIAVTVPIALIGFFQWGLTPKLGYMLIAYQVVQILDGNVLVPLLFSEVVNLHPLAIITGVLFFGGLFGLWGVFFAIPLATLVQAVMNAWPKAREQRLLHDPEAGHIIIDTDNRA</sequence>
<evidence type="ECO:0000256" key="3">
    <source>
        <dbReference type="ARBA" id="ARBA00022448"/>
    </source>
</evidence>
<evidence type="ECO:0000313" key="10">
    <source>
        <dbReference type="Proteomes" id="UP000250079"/>
    </source>
</evidence>
<dbReference type="GO" id="GO:0055085">
    <property type="term" value="P:transmembrane transport"/>
    <property type="evidence" value="ECO:0007669"/>
    <property type="project" value="TreeGrafter"/>
</dbReference>
<dbReference type="EMBL" id="CP018632">
    <property type="protein sequence ID" value="ASJ76074.1"/>
    <property type="molecule type" value="Genomic_DNA"/>
</dbReference>
<keyword evidence="4" id="KW-1003">Cell membrane</keyword>
<evidence type="ECO:0000313" key="9">
    <source>
        <dbReference type="EMBL" id="ASJ76074.1"/>
    </source>
</evidence>
<feature type="transmembrane region" description="Helical" evidence="8">
    <location>
        <begin position="244"/>
        <end position="270"/>
    </location>
</feature>
<gene>
    <name evidence="9" type="ORF">IMCC3135_30125</name>
</gene>
<evidence type="ECO:0000256" key="5">
    <source>
        <dbReference type="ARBA" id="ARBA00022692"/>
    </source>
</evidence>
<dbReference type="PANTHER" id="PTHR21716:SF53">
    <property type="entry name" value="PERMEASE PERM-RELATED"/>
    <property type="match status" value="1"/>
</dbReference>
<accession>A0A2Z2P896</accession>
<evidence type="ECO:0008006" key="11">
    <source>
        <dbReference type="Google" id="ProtNLM"/>
    </source>
</evidence>
<evidence type="ECO:0000256" key="8">
    <source>
        <dbReference type="SAM" id="Phobius"/>
    </source>
</evidence>
<dbReference type="OrthoDB" id="5562213at2"/>
<dbReference type="InterPro" id="IPR002549">
    <property type="entry name" value="AI-2E-like"/>
</dbReference>
<evidence type="ECO:0000256" key="6">
    <source>
        <dbReference type="ARBA" id="ARBA00022989"/>
    </source>
</evidence>
<evidence type="ECO:0000256" key="2">
    <source>
        <dbReference type="ARBA" id="ARBA00009773"/>
    </source>
</evidence>
<reference evidence="9 10" key="1">
    <citation type="submission" date="2016-12" db="EMBL/GenBank/DDBJ databases">
        <authorList>
            <person name="Song W.-J."/>
            <person name="Kurnit D.M."/>
        </authorList>
    </citation>
    <scope>NUCLEOTIDE SEQUENCE [LARGE SCALE GENOMIC DNA]</scope>
    <source>
        <strain evidence="9 10">IMCC3135</strain>
    </source>
</reference>
<keyword evidence="7 8" id="KW-0472">Membrane</keyword>
<evidence type="ECO:0000256" key="1">
    <source>
        <dbReference type="ARBA" id="ARBA00004651"/>
    </source>
</evidence>
<comment type="similarity">
    <text evidence="2">Belongs to the autoinducer-2 exporter (AI-2E) (TC 2.A.86) family.</text>
</comment>
<evidence type="ECO:0000256" key="7">
    <source>
        <dbReference type="ARBA" id="ARBA00023136"/>
    </source>
</evidence>
<evidence type="ECO:0000256" key="4">
    <source>
        <dbReference type="ARBA" id="ARBA00022475"/>
    </source>
</evidence>
<dbReference type="RefSeq" id="WP_088920894.1">
    <property type="nucleotide sequence ID" value="NZ_CP018632.1"/>
</dbReference>
<feature type="transmembrane region" description="Helical" evidence="8">
    <location>
        <begin position="71"/>
        <end position="92"/>
    </location>
</feature>
<feature type="transmembrane region" description="Helical" evidence="8">
    <location>
        <begin position="307"/>
        <end position="332"/>
    </location>
</feature>
<proteinExistence type="inferred from homology"/>
<feature type="transmembrane region" description="Helical" evidence="8">
    <location>
        <begin position="217"/>
        <end position="238"/>
    </location>
</feature>
<name>A0A2Z2P896_9GAMM</name>
<keyword evidence="5 8" id="KW-0812">Transmembrane</keyword>
<dbReference type="GO" id="GO:0005886">
    <property type="term" value="C:plasma membrane"/>
    <property type="evidence" value="ECO:0007669"/>
    <property type="project" value="UniProtKB-SubCell"/>
</dbReference>
<keyword evidence="10" id="KW-1185">Reference proteome</keyword>
<feature type="transmembrane region" description="Helical" evidence="8">
    <location>
        <begin position="156"/>
        <end position="177"/>
    </location>
</feature>
<dbReference type="AlphaFoldDB" id="A0A2Z2P896"/>
<dbReference type="PANTHER" id="PTHR21716">
    <property type="entry name" value="TRANSMEMBRANE PROTEIN"/>
    <property type="match status" value="1"/>
</dbReference>
<keyword evidence="6 8" id="KW-1133">Transmembrane helix</keyword>
<feature type="transmembrane region" description="Helical" evidence="8">
    <location>
        <begin position="18"/>
        <end position="36"/>
    </location>
</feature>
<dbReference type="Proteomes" id="UP000250079">
    <property type="component" value="Chromosome"/>
</dbReference>
<dbReference type="KEGG" id="gai:IMCC3135_30125"/>